<proteinExistence type="inferred from homology"/>
<dbReference type="OrthoDB" id="9808367at2"/>
<sequence length="433" mass="48362">MSKTGLVFFPAFDWAISPTHPEREERLLYTRDQIMEEGILELPGFVEYSARPGKVEDVERVHLTLPDTGAVITDAHLIAAGSCIDLADRILAGEVKNGFALVRPPGHHATRTVYGNRGFCNINNVAITVDYLRWVKGVRKIAIIDTDVHHGDGTQDIFYHDPDVLFISLHQDGRTLYPGTGFIDEAGTPNAYGTTINLPLPPGSGDEEILYLLEEAVLPILEEFQPEFIINSAGQDNHYSDPLARMAVTARGYGRITELIKPDLAVLEGGYSIEGALPYVNLAILLALYGESYEKVVEPKGLPLEYRARHKDYARKLAAVTLERWRMREELAEEEKRKHNGYYTYNRSIFYDTEGFHEHRVTTVKLCDRCPGYVGLSSYAYVGNRVVSGFATIIMPGSCKECREEAEAVALEARAKKNYDKVAVIPGKQVVKI</sequence>
<dbReference type="InterPro" id="IPR037138">
    <property type="entry name" value="His_deacetylse_dom_sf"/>
</dbReference>
<comment type="similarity">
    <text evidence="1">Belongs to the histone deacetylase family.</text>
</comment>
<evidence type="ECO:0000313" key="4">
    <source>
        <dbReference type="Proteomes" id="UP000187338"/>
    </source>
</evidence>
<organism evidence="3 4">
    <name type="scientific">Carboxydothermus islandicus</name>
    <dbReference type="NCBI Taxonomy" id="661089"/>
    <lineage>
        <taxon>Bacteria</taxon>
        <taxon>Bacillati</taxon>
        <taxon>Bacillota</taxon>
        <taxon>Clostridia</taxon>
        <taxon>Thermoanaerobacterales</taxon>
        <taxon>Thermoanaerobacteraceae</taxon>
        <taxon>Carboxydothermus</taxon>
    </lineage>
</organism>
<dbReference type="PANTHER" id="PTHR10625">
    <property type="entry name" value="HISTONE DEACETYLASE HDAC1-RELATED"/>
    <property type="match status" value="1"/>
</dbReference>
<gene>
    <name evidence="3" type="ORF">ciss_06650</name>
</gene>
<dbReference type="GO" id="GO:0040029">
    <property type="term" value="P:epigenetic regulation of gene expression"/>
    <property type="evidence" value="ECO:0007669"/>
    <property type="project" value="TreeGrafter"/>
</dbReference>
<dbReference type="STRING" id="661089.ciss_06650"/>
<evidence type="ECO:0000259" key="2">
    <source>
        <dbReference type="Pfam" id="PF00850"/>
    </source>
</evidence>
<dbReference type="CDD" id="cd09992">
    <property type="entry name" value="HDAC_classII"/>
    <property type="match status" value="1"/>
</dbReference>
<feature type="domain" description="Histone deacetylase" evidence="2">
    <location>
        <begin position="74"/>
        <end position="274"/>
    </location>
</feature>
<dbReference type="InterPro" id="IPR023801">
    <property type="entry name" value="His_deacetylse_dom"/>
</dbReference>
<dbReference type="GO" id="GO:0004407">
    <property type="term" value="F:histone deacetylase activity"/>
    <property type="evidence" value="ECO:0007669"/>
    <property type="project" value="TreeGrafter"/>
</dbReference>
<dbReference type="Pfam" id="PF00850">
    <property type="entry name" value="Hist_deacetyl"/>
    <property type="match status" value="1"/>
</dbReference>
<dbReference type="AlphaFoldDB" id="A0A1L8D0N9"/>
<dbReference type="PANTHER" id="PTHR10625:SF10">
    <property type="entry name" value="HISTONE DEACETYLASE HDAC1"/>
    <property type="match status" value="1"/>
</dbReference>
<evidence type="ECO:0000313" key="3">
    <source>
        <dbReference type="EMBL" id="GAV24732.1"/>
    </source>
</evidence>
<keyword evidence="4" id="KW-1185">Reference proteome</keyword>
<accession>A0A1L8D0N9</accession>
<dbReference type="RefSeq" id="WP_075864917.1">
    <property type="nucleotide sequence ID" value="NZ_BDJL01000017.1"/>
</dbReference>
<protein>
    <submittedName>
        <fullName evidence="3">Histone deacetylase</fullName>
    </submittedName>
</protein>
<evidence type="ECO:0000256" key="1">
    <source>
        <dbReference type="ARBA" id="ARBA00005947"/>
    </source>
</evidence>
<dbReference type="Gene3D" id="3.40.800.20">
    <property type="entry name" value="Histone deacetylase domain"/>
    <property type="match status" value="1"/>
</dbReference>
<dbReference type="InterPro" id="IPR023696">
    <property type="entry name" value="Ureohydrolase_dom_sf"/>
</dbReference>
<dbReference type="SUPFAM" id="SSF52768">
    <property type="entry name" value="Arginase/deacetylase"/>
    <property type="match status" value="1"/>
</dbReference>
<reference evidence="4" key="1">
    <citation type="submission" date="2016-12" db="EMBL/GenBank/DDBJ databases">
        <title>Draft Genome Sequences od Carboxydothermus pertinax and islandicus, Hydrogenogenic Carboxydotrophic Bacteria.</title>
        <authorList>
            <person name="Fukuyama Y."/>
            <person name="Ohmae K."/>
            <person name="Yoneda Y."/>
            <person name="Yoshida T."/>
            <person name="Sako Y."/>
        </authorList>
    </citation>
    <scope>NUCLEOTIDE SEQUENCE [LARGE SCALE GENOMIC DNA]</scope>
    <source>
        <strain evidence="4">SET</strain>
    </source>
</reference>
<dbReference type="InterPro" id="IPR000286">
    <property type="entry name" value="HDACs"/>
</dbReference>
<name>A0A1L8D0N9_9THEO</name>
<dbReference type="EMBL" id="BDJL01000017">
    <property type="protein sequence ID" value="GAV24732.1"/>
    <property type="molecule type" value="Genomic_DNA"/>
</dbReference>
<dbReference type="Proteomes" id="UP000187338">
    <property type="component" value="Unassembled WGS sequence"/>
</dbReference>
<comment type="caution">
    <text evidence="3">The sequence shown here is derived from an EMBL/GenBank/DDBJ whole genome shotgun (WGS) entry which is preliminary data.</text>
</comment>
<dbReference type="PRINTS" id="PR01270">
    <property type="entry name" value="HDASUPER"/>
</dbReference>